<keyword evidence="4" id="KW-1185">Reference proteome</keyword>
<dbReference type="KEGG" id="atm:ANT_25950"/>
<proteinExistence type="predicted"/>
<keyword evidence="3" id="KW-0012">Acyltransferase</keyword>
<dbReference type="Gene3D" id="3.40.630.30">
    <property type="match status" value="1"/>
</dbReference>
<dbReference type="Proteomes" id="UP000008922">
    <property type="component" value="Chromosome"/>
</dbReference>
<dbReference type="STRING" id="926569.ANT_25950"/>
<dbReference type="InterPro" id="IPR050769">
    <property type="entry name" value="NAT_camello-type"/>
</dbReference>
<protein>
    <submittedName>
        <fullName evidence="3">Acetyltransferase</fullName>
        <ecNumber evidence="3">2.3.1.-</ecNumber>
    </submittedName>
</protein>
<dbReference type="HOGENOM" id="CLU_1709475_0_0_0"/>
<dbReference type="Pfam" id="PF00583">
    <property type="entry name" value="Acetyltransf_1"/>
    <property type="match status" value="1"/>
</dbReference>
<dbReference type="SUPFAM" id="SSF55729">
    <property type="entry name" value="Acyl-CoA N-acyltransferases (Nat)"/>
    <property type="match status" value="1"/>
</dbReference>
<gene>
    <name evidence="3" type="ordered locus">ANT_25950</name>
</gene>
<keyword evidence="1 3" id="KW-0808">Transferase</keyword>
<dbReference type="InParanoid" id="E8MZS3"/>
<evidence type="ECO:0000313" key="3">
    <source>
        <dbReference type="EMBL" id="BAJ64621.1"/>
    </source>
</evidence>
<dbReference type="PROSITE" id="PS51186">
    <property type="entry name" value="GNAT"/>
    <property type="match status" value="1"/>
</dbReference>
<dbReference type="OrthoDB" id="3389160at2"/>
<feature type="domain" description="N-acetyltransferase" evidence="2">
    <location>
        <begin position="10"/>
        <end position="153"/>
    </location>
</feature>
<dbReference type="InterPro" id="IPR000182">
    <property type="entry name" value="GNAT_dom"/>
</dbReference>
<accession>E8MZS3</accession>
<sequence length="153" mass="17487">MLTSSLQETLILRPFQPQDQDAAKGLILDGLVEHWGFLDPTLNPDLNDIAHAYANGCFLTAWHGKTLIGTGAFLPVDEQTIQIVRMSVRKSHRRLGVGKHILEALLLEATRREYRRAILETTATWTEVIDFYLRCGFIITHHAEGDVYFERWL</sequence>
<evidence type="ECO:0000256" key="1">
    <source>
        <dbReference type="ARBA" id="ARBA00022679"/>
    </source>
</evidence>
<dbReference type="EMBL" id="AP012029">
    <property type="protein sequence ID" value="BAJ64621.1"/>
    <property type="molecule type" value="Genomic_DNA"/>
</dbReference>
<evidence type="ECO:0000313" key="4">
    <source>
        <dbReference type="Proteomes" id="UP000008922"/>
    </source>
</evidence>
<dbReference type="eggNOG" id="COG0456">
    <property type="taxonomic scope" value="Bacteria"/>
</dbReference>
<dbReference type="PANTHER" id="PTHR13947">
    <property type="entry name" value="GNAT FAMILY N-ACETYLTRANSFERASE"/>
    <property type="match status" value="1"/>
</dbReference>
<dbReference type="RefSeq" id="WP_013560976.1">
    <property type="nucleotide sequence ID" value="NC_014960.1"/>
</dbReference>
<dbReference type="CDD" id="cd04301">
    <property type="entry name" value="NAT_SF"/>
    <property type="match status" value="1"/>
</dbReference>
<dbReference type="GO" id="GO:0008080">
    <property type="term" value="F:N-acetyltransferase activity"/>
    <property type="evidence" value="ECO:0007669"/>
    <property type="project" value="InterPro"/>
</dbReference>
<organism evidence="3 4">
    <name type="scientific">Anaerolinea thermophila (strain DSM 14523 / JCM 11388 / NBRC 100420 / UNI-1)</name>
    <dbReference type="NCBI Taxonomy" id="926569"/>
    <lineage>
        <taxon>Bacteria</taxon>
        <taxon>Bacillati</taxon>
        <taxon>Chloroflexota</taxon>
        <taxon>Anaerolineae</taxon>
        <taxon>Anaerolineales</taxon>
        <taxon>Anaerolineaceae</taxon>
        <taxon>Anaerolinea</taxon>
    </lineage>
</organism>
<name>E8MZS3_ANATU</name>
<dbReference type="PANTHER" id="PTHR13947:SF37">
    <property type="entry name" value="LD18367P"/>
    <property type="match status" value="1"/>
</dbReference>
<dbReference type="AlphaFoldDB" id="E8MZS3"/>
<dbReference type="InterPro" id="IPR016181">
    <property type="entry name" value="Acyl_CoA_acyltransferase"/>
</dbReference>
<evidence type="ECO:0000259" key="2">
    <source>
        <dbReference type="PROSITE" id="PS51186"/>
    </source>
</evidence>
<reference evidence="3 4" key="1">
    <citation type="submission" date="2010-12" db="EMBL/GenBank/DDBJ databases">
        <title>Whole genome sequence of Anaerolinea thermophila UNI-1.</title>
        <authorList>
            <person name="Narita-Yamada S."/>
            <person name="Kishi E."/>
            <person name="Watanabe Y."/>
            <person name="Takasaki K."/>
            <person name="Ankai A."/>
            <person name="Oguchi A."/>
            <person name="Fukui S."/>
            <person name="Takahashi M."/>
            <person name="Yashiro I."/>
            <person name="Hosoyama A."/>
            <person name="Sekiguchi Y."/>
            <person name="Hanada S."/>
            <person name="Fujita N."/>
        </authorList>
    </citation>
    <scope>NUCLEOTIDE SEQUENCE [LARGE SCALE GENOMIC DNA]</scope>
    <source>
        <strain evidence="4">DSM 14523 / JCM 11388 / NBRC 100420 / UNI-1</strain>
    </source>
</reference>
<dbReference type="EC" id="2.3.1.-" evidence="3"/>